<dbReference type="PANTHER" id="PTHR22950">
    <property type="entry name" value="AMINO ACID TRANSPORTER"/>
    <property type="match status" value="1"/>
</dbReference>
<evidence type="ECO:0000256" key="9">
    <source>
        <dbReference type="SAM" id="Phobius"/>
    </source>
</evidence>
<comment type="similarity">
    <text evidence="2">Belongs to the amino acid/polyamine transporter 2 family.</text>
</comment>
<dbReference type="Ensembl" id="ENSTGUT00000003082.2">
    <property type="protein sequence ID" value="ENSTGUP00000003053.2"/>
    <property type="gene ID" value="ENSTGUG00000002960.2"/>
</dbReference>
<keyword evidence="7 9" id="KW-0472">Membrane</keyword>
<evidence type="ECO:0000313" key="12">
    <source>
        <dbReference type="Proteomes" id="UP000007754"/>
    </source>
</evidence>
<dbReference type="Proteomes" id="UP000007754">
    <property type="component" value="Chromosome 18"/>
</dbReference>
<feature type="region of interest" description="Disordered" evidence="8">
    <location>
        <begin position="127"/>
        <end position="168"/>
    </location>
</feature>
<evidence type="ECO:0000256" key="2">
    <source>
        <dbReference type="ARBA" id="ARBA00008066"/>
    </source>
</evidence>
<feature type="compositionally biased region" description="Basic and acidic residues" evidence="8">
    <location>
        <begin position="849"/>
        <end position="910"/>
    </location>
</feature>
<feature type="compositionally biased region" description="Basic and acidic residues" evidence="8">
    <location>
        <begin position="678"/>
        <end position="687"/>
    </location>
</feature>
<gene>
    <name evidence="11" type="primary">SLC38A10</name>
</gene>
<evidence type="ECO:0000256" key="1">
    <source>
        <dbReference type="ARBA" id="ARBA00004141"/>
    </source>
</evidence>
<dbReference type="GO" id="GO:0016020">
    <property type="term" value="C:membrane"/>
    <property type="evidence" value="ECO:0007669"/>
    <property type="project" value="UniProtKB-SubCell"/>
</dbReference>
<evidence type="ECO:0000256" key="6">
    <source>
        <dbReference type="ARBA" id="ARBA00022989"/>
    </source>
</evidence>
<evidence type="ECO:0000313" key="11">
    <source>
        <dbReference type="Ensembl" id="ENSTGUP00000003053.2"/>
    </source>
</evidence>
<feature type="compositionally biased region" description="Basic and acidic residues" evidence="8">
    <location>
        <begin position="1192"/>
        <end position="1203"/>
    </location>
</feature>
<dbReference type="Pfam" id="PF01490">
    <property type="entry name" value="Aa_trans"/>
    <property type="match status" value="1"/>
</dbReference>
<dbReference type="GO" id="GO:0005794">
    <property type="term" value="C:Golgi apparatus"/>
    <property type="evidence" value="ECO:0007669"/>
    <property type="project" value="Ensembl"/>
</dbReference>
<evidence type="ECO:0000256" key="5">
    <source>
        <dbReference type="ARBA" id="ARBA00022970"/>
    </source>
</evidence>
<feature type="compositionally biased region" description="Low complexity" evidence="8">
    <location>
        <begin position="127"/>
        <end position="143"/>
    </location>
</feature>
<feature type="compositionally biased region" description="Basic and acidic residues" evidence="8">
    <location>
        <begin position="647"/>
        <end position="664"/>
    </location>
</feature>
<feature type="compositionally biased region" description="Basic and acidic residues" evidence="8">
    <location>
        <begin position="947"/>
        <end position="964"/>
    </location>
</feature>
<dbReference type="HOGENOM" id="CLU_009020_5_2_1"/>
<evidence type="ECO:0000256" key="3">
    <source>
        <dbReference type="ARBA" id="ARBA00022448"/>
    </source>
</evidence>
<evidence type="ECO:0000259" key="10">
    <source>
        <dbReference type="Pfam" id="PF01490"/>
    </source>
</evidence>
<feature type="transmembrane region" description="Helical" evidence="9">
    <location>
        <begin position="274"/>
        <end position="296"/>
    </location>
</feature>
<dbReference type="OMA" id="PRMKPKQ"/>
<feature type="domain" description="Amino acid transporter transmembrane" evidence="10">
    <location>
        <begin position="244"/>
        <end position="628"/>
    </location>
</feature>
<keyword evidence="5" id="KW-0029">Amino-acid transport</keyword>
<dbReference type="InParanoid" id="H0YXM7"/>
<reference evidence="11" key="3">
    <citation type="submission" date="2025-09" db="UniProtKB">
        <authorList>
            <consortium name="Ensembl"/>
        </authorList>
    </citation>
    <scope>IDENTIFICATION</scope>
</reference>
<feature type="region of interest" description="Disordered" evidence="8">
    <location>
        <begin position="947"/>
        <end position="1072"/>
    </location>
</feature>
<dbReference type="PANTHER" id="PTHR22950:SF646">
    <property type="entry name" value="SODIUM-COUPLED NEUTRAL AMINO ACID TRANSPORTER 10-RELATED"/>
    <property type="match status" value="1"/>
</dbReference>
<keyword evidence="4 9" id="KW-0812">Transmembrane</keyword>
<evidence type="ECO:0000256" key="4">
    <source>
        <dbReference type="ARBA" id="ARBA00022692"/>
    </source>
</evidence>
<name>H0YXM7_TAEGU</name>
<feature type="region of interest" description="Disordered" evidence="8">
    <location>
        <begin position="646"/>
        <end position="910"/>
    </location>
</feature>
<dbReference type="GeneTree" id="ENSGT00940000159369"/>
<feature type="compositionally biased region" description="Basic and acidic residues" evidence="8">
    <location>
        <begin position="764"/>
        <end position="791"/>
    </location>
</feature>
<feature type="transmembrane region" description="Helical" evidence="9">
    <location>
        <begin position="321"/>
        <end position="342"/>
    </location>
</feature>
<protein>
    <submittedName>
        <fullName evidence="11">Solute carrier family 38 member 10</fullName>
    </submittedName>
</protein>
<feature type="transmembrane region" description="Helical" evidence="9">
    <location>
        <begin position="559"/>
        <end position="577"/>
    </location>
</feature>
<organism evidence="11 12">
    <name type="scientific">Taeniopygia guttata</name>
    <name type="common">Zebra finch</name>
    <name type="synonym">Poephila guttata</name>
    <dbReference type="NCBI Taxonomy" id="59729"/>
    <lineage>
        <taxon>Eukaryota</taxon>
        <taxon>Metazoa</taxon>
        <taxon>Chordata</taxon>
        <taxon>Craniata</taxon>
        <taxon>Vertebrata</taxon>
        <taxon>Euteleostomi</taxon>
        <taxon>Archelosauria</taxon>
        <taxon>Archosauria</taxon>
        <taxon>Dinosauria</taxon>
        <taxon>Saurischia</taxon>
        <taxon>Theropoda</taxon>
        <taxon>Coelurosauria</taxon>
        <taxon>Aves</taxon>
        <taxon>Neognathae</taxon>
        <taxon>Neoaves</taxon>
        <taxon>Telluraves</taxon>
        <taxon>Australaves</taxon>
        <taxon>Passeriformes</taxon>
        <taxon>Passeroidea</taxon>
        <taxon>Estrildidae</taxon>
        <taxon>Estrildinae</taxon>
        <taxon>Taeniopygia</taxon>
    </lineage>
</organism>
<comment type="subcellular location">
    <subcellularLocation>
        <location evidence="1">Membrane</location>
        <topology evidence="1">Multi-pass membrane protein</topology>
    </subcellularLocation>
</comment>
<sequence>MPRRTWRELGRLFTSLQTFCTANSCGFPSQLLQIIRAPRSVPCPWRVPLGAAATPALGGPFQSPPTSFLPFPLSRGMWGARSWGWLRAADVCAQLDARPDVHGGGDAGGDGLPPGVCTHALRGCVSRGAPAAPRPRSALRGRPQPWGPPWSSSTTESGPPGRQERPRSAARLRHFLRRGGSRKCRCGRCRVGACPVGPWRARPAEGDRGHRALRAGRGARGAATNRVPRCGDPPPRAMAAAAAGSNWGLIMNVVNSIVGVSVLTVPFCFRQCGILLGAVLLIFCSWMTHQSCMFLVKSANLSKRRTYPGLAFHAYGKAGKMLVETSMIGLMLGTCIAFYVVIGDLGSNFFAQMLGFQVSGPFRIVLLFAVSLCIVLPLSLQRNMMASIQSFSAMALIFYSVFMFVVVVSSFNHGLFSGQWLQRVSYLRWEGIFRCIPIFGMSFACQSQVLPTYDSLDEPSVKIMSSIFASSLNVVTTFYIMVGFFGYVSYTEAIAGNVLMNFPSNVVTEMIRVGFMMSVAVGFPMMILPCRQALNTLLFEQQQKDGTFAAGGYMPPLRFKALTLAVVFGTMVGGIMIPNVETVLGLTGATMGSLICFICPALIYKKIHKNALCSQIILWIGLGMLVISTYTTLSATEDTPVRTEAVGLEHLDREENRIDQDSVKLPEQNPVVEEPEDDRDKPKVPEKEEMEQPQIKVPVQVPKREEERGKVEEKVQLDRPDQGIALPVGEAHRHEPPVPHDEVVVDMGREREESSENKAAPGGAKDRLLEEPARLKPQKEALDPKQGKEVVAENQQRGGTGGPVPNLEKVPEAAVQQGGRPPYKDLGPGEAKLEAKAQMAVLDGDPAEAAERDKSQLQLPRKAEEAAKSEEKEADPGEKQELPLPERAELLENQNTEEKQEKAGEAEPAKLLDHNVLLQVIKEQQVQQKQLLDQQAKLLAVIEEQHKEIHQQRQEEGAEEKPKPAEAQLEPAVPLSRSREDEGLGAKGDTAGKALSKEQLAQHPGQPPPDATKQHSHIVGKLEEAGQRHDIPVAAPKEWKVPLQEDDRAVKNPMENRDPLHGDAQRVPAARNHLEKKALAEDLGGEREAKAGRDVHQKNFLKAVEVATAPIQREQPGAAKVQGVAGKSLERDSATALKAKTLSQVEPKDLAVVPDSSSNRNVAVREQHPREREWQRGAGAGGQQRDPPGLGHRKEEDPREEPGGRQGRGGGGPSNGADRKAGPQDAPAGKPENGAAAPRDPQQPERDVKPNRDLKLQGGLDLRRRRRDLLPPDQEEDGEEDLEEEAAAAGAGGVLIGLNPLPDVKVNDLRSALETRLSRVAEGAQHLVRSRHIQQVTQDRSP</sequence>
<feature type="compositionally biased region" description="Basic and acidic residues" evidence="8">
    <location>
        <begin position="1242"/>
        <end position="1255"/>
    </location>
</feature>
<feature type="transmembrane region" description="Helical" evidence="9">
    <location>
        <begin position="463"/>
        <end position="490"/>
    </location>
</feature>
<feature type="transmembrane region" description="Helical" evidence="9">
    <location>
        <begin position="362"/>
        <end position="380"/>
    </location>
</feature>
<feature type="compositionally biased region" description="Basic and acidic residues" evidence="8">
    <location>
        <begin position="730"/>
        <end position="756"/>
    </location>
</feature>
<feature type="transmembrane region" description="Helical" evidence="9">
    <location>
        <begin position="583"/>
        <end position="604"/>
    </location>
</feature>
<proteinExistence type="inferred from homology"/>
<accession>H0YXM7</accession>
<feature type="compositionally biased region" description="Basic and acidic residues" evidence="8">
    <location>
        <begin position="1020"/>
        <end position="1064"/>
    </location>
</feature>
<keyword evidence="6 9" id="KW-1133">Transmembrane helix</keyword>
<keyword evidence="12" id="KW-1185">Reference proteome</keyword>
<dbReference type="STRING" id="59729.ENSTGUP00000003053"/>
<dbReference type="GO" id="GO:0015179">
    <property type="term" value="F:L-amino acid transmembrane transporter activity"/>
    <property type="evidence" value="ECO:0007669"/>
    <property type="project" value="TreeGrafter"/>
</dbReference>
<reference evidence="11 12" key="1">
    <citation type="journal article" date="2010" name="Nature">
        <title>The genome of a songbird.</title>
        <authorList>
            <person name="Warren W.C."/>
            <person name="Clayton D.F."/>
            <person name="Ellegren H."/>
            <person name="Arnold A.P."/>
            <person name="Hillier L.W."/>
            <person name="Kunstner A."/>
            <person name="Searle S."/>
            <person name="White S."/>
            <person name="Vilella A.J."/>
            <person name="Fairley S."/>
            <person name="Heger A."/>
            <person name="Kong L."/>
            <person name="Ponting C.P."/>
            <person name="Jarvis E.D."/>
            <person name="Mello C.V."/>
            <person name="Minx P."/>
            <person name="Lovell P."/>
            <person name="Velho T.A."/>
            <person name="Ferris M."/>
            <person name="Balakrishnan C.N."/>
            <person name="Sinha S."/>
            <person name="Blatti C."/>
            <person name="London S.E."/>
            <person name="Li Y."/>
            <person name="Lin Y.C."/>
            <person name="George J."/>
            <person name="Sweedler J."/>
            <person name="Southey B."/>
            <person name="Gunaratne P."/>
            <person name="Watson M."/>
            <person name="Nam K."/>
            <person name="Backstrom N."/>
            <person name="Smeds L."/>
            <person name="Nabholz B."/>
            <person name="Itoh Y."/>
            <person name="Whitney O."/>
            <person name="Pfenning A.R."/>
            <person name="Howard J."/>
            <person name="Volker M."/>
            <person name="Skinner B.M."/>
            <person name="Griffin D.K."/>
            <person name="Ye L."/>
            <person name="McLaren W.M."/>
            <person name="Flicek P."/>
            <person name="Quesada V."/>
            <person name="Velasco G."/>
            <person name="Lopez-Otin C."/>
            <person name="Puente X.S."/>
            <person name="Olender T."/>
            <person name="Lancet D."/>
            <person name="Smit A.F."/>
            <person name="Hubley R."/>
            <person name="Konkel M.K."/>
            <person name="Walker J.A."/>
            <person name="Batzer M.A."/>
            <person name="Gu W."/>
            <person name="Pollock D.D."/>
            <person name="Chen L."/>
            <person name="Cheng Z."/>
            <person name="Eichler E.E."/>
            <person name="Stapley J."/>
            <person name="Slate J."/>
            <person name="Ekblom R."/>
            <person name="Birkhead T."/>
            <person name="Burke T."/>
            <person name="Burt D."/>
            <person name="Scharff C."/>
            <person name="Adam I."/>
            <person name="Richard H."/>
            <person name="Sultan M."/>
            <person name="Soldatov A."/>
            <person name="Lehrach H."/>
            <person name="Edwards S.V."/>
            <person name="Yang S.P."/>
            <person name="Li X."/>
            <person name="Graves T."/>
            <person name="Fulton L."/>
            <person name="Nelson J."/>
            <person name="Chinwalla A."/>
            <person name="Hou S."/>
            <person name="Mardis E.R."/>
            <person name="Wilson R.K."/>
        </authorList>
    </citation>
    <scope>NUCLEOTIDE SEQUENCE [LARGE SCALE GENOMIC DNA]</scope>
</reference>
<feature type="compositionally biased region" description="Acidic residues" evidence="8">
    <location>
        <begin position="1273"/>
        <end position="1286"/>
    </location>
</feature>
<evidence type="ECO:0000256" key="7">
    <source>
        <dbReference type="ARBA" id="ARBA00023136"/>
    </source>
</evidence>
<feature type="compositionally biased region" description="Basic and acidic residues" evidence="8">
    <location>
        <begin position="1163"/>
        <end position="1175"/>
    </location>
</feature>
<feature type="transmembrane region" description="Helical" evidence="9">
    <location>
        <begin position="616"/>
        <end position="633"/>
    </location>
</feature>
<feature type="region of interest" description="Disordered" evidence="8">
    <location>
        <begin position="1109"/>
        <end position="1288"/>
    </location>
</feature>
<feature type="compositionally biased region" description="Gly residues" evidence="8">
    <location>
        <begin position="1204"/>
        <end position="1214"/>
    </location>
</feature>
<reference evidence="11" key="2">
    <citation type="submission" date="2025-08" db="UniProtKB">
        <authorList>
            <consortium name="Ensembl"/>
        </authorList>
    </citation>
    <scope>IDENTIFICATION</scope>
</reference>
<feature type="compositionally biased region" description="Basic and acidic residues" evidence="8">
    <location>
        <begin position="702"/>
        <end position="721"/>
    </location>
</feature>
<keyword evidence="3" id="KW-0813">Transport</keyword>
<feature type="transmembrane region" description="Helical" evidence="9">
    <location>
        <begin position="392"/>
        <end position="411"/>
    </location>
</feature>
<dbReference type="InterPro" id="IPR013057">
    <property type="entry name" value="AA_transpt_TM"/>
</dbReference>
<evidence type="ECO:0000256" key="8">
    <source>
        <dbReference type="SAM" id="MobiDB-lite"/>
    </source>
</evidence>
<dbReference type="GO" id="GO:0060348">
    <property type="term" value="P:bone development"/>
    <property type="evidence" value="ECO:0007669"/>
    <property type="project" value="Ensembl"/>
</dbReference>